<keyword evidence="5" id="KW-0805">Transcription regulation</keyword>
<dbReference type="Gene3D" id="3.90.430.10">
    <property type="entry name" value="Copper fist DNA-binding domain"/>
    <property type="match status" value="1"/>
</dbReference>
<dbReference type="GO" id="GO:0005507">
    <property type="term" value="F:copper ion binding"/>
    <property type="evidence" value="ECO:0007669"/>
    <property type="project" value="InterPro"/>
</dbReference>
<feature type="compositionally biased region" description="Low complexity" evidence="8">
    <location>
        <begin position="109"/>
        <end position="121"/>
    </location>
</feature>
<evidence type="ECO:0000256" key="2">
    <source>
        <dbReference type="ARBA" id="ARBA00022723"/>
    </source>
</evidence>
<dbReference type="GO" id="GO:0000981">
    <property type="term" value="F:DNA-binding transcription factor activity, RNA polymerase II-specific"/>
    <property type="evidence" value="ECO:0007669"/>
    <property type="project" value="TreeGrafter"/>
</dbReference>
<keyword evidence="4" id="KW-0186">Copper</keyword>
<feature type="region of interest" description="Disordered" evidence="8">
    <location>
        <begin position="109"/>
        <end position="130"/>
    </location>
</feature>
<evidence type="ECO:0000256" key="3">
    <source>
        <dbReference type="ARBA" id="ARBA00022833"/>
    </source>
</evidence>
<organism evidence="10 11">
    <name type="scientific">Lachancea nothofagi CBS 11611</name>
    <dbReference type="NCBI Taxonomy" id="1266666"/>
    <lineage>
        <taxon>Eukaryota</taxon>
        <taxon>Fungi</taxon>
        <taxon>Dikarya</taxon>
        <taxon>Ascomycota</taxon>
        <taxon>Saccharomycotina</taxon>
        <taxon>Saccharomycetes</taxon>
        <taxon>Saccharomycetales</taxon>
        <taxon>Saccharomycetaceae</taxon>
        <taxon>Lachancea</taxon>
    </lineage>
</organism>
<dbReference type="PRINTS" id="PR00617">
    <property type="entry name" value="COPPERFIST"/>
</dbReference>
<dbReference type="EMBL" id="LT598446">
    <property type="protein sequence ID" value="SCU85035.1"/>
    <property type="molecule type" value="Genomic_DNA"/>
</dbReference>
<keyword evidence="2" id="KW-0479">Metal-binding</keyword>
<proteinExistence type="predicted"/>
<dbReference type="Pfam" id="PF00649">
    <property type="entry name" value="Copper-fist"/>
    <property type="match status" value="1"/>
</dbReference>
<sequence length="620" mass="67684">MVLVKGIKYACERCIRGHRVTTCNHTDQPLMMIKPKGRPSTTCSHCKELRRNKNANPTGACTCGRQEKKRLAQKAKEEARSNSKLKDDSCRCIEGDKCSCHVRRATRRSASSRTKGTTTSSIASEDSPTMSALDGSDFIGRVGKNHGLNSLPSFHSSQSLDRDFSLATSPPFSPTLHGGNHNASNWDSSSITSSLMSESRLNLLDRGQPSFVPGHGDSATNGNKHVTKQGKTRIGEAPAPQDEISDLNSLSGSFDNMGFQNRMAWPQTDTKHGLLDLFADTSENANIDYKTLKHNHHKGCGVTSSEKPKSPGLSQTNNASSRSVSYHRDVPKSLTSRPSVDSTTSDSSRYSISGLTGRDSSATTHSISQVQGGHQPYIDARQLQPHASFGKDNHPPGFANLKDENSQSVEVLSLTPSFMDIPDNSNLYSATSNPFLHAQEETEPRKRSVSIHRNHRYDSFSRESLRNMHSTSFNQSSLSYIDTGMKQPDFKFSHSLHDSTNSVPTIANAPSSFRIEESPDSDNGLIPQASNLSSPNNGMMTRPMEPTSSFISEIDEILGCNNNDDVQSLFSGPSICRDMTNEINVDGPSITQNAKLSPAMSSEPASDFNFNDLDKLMSDS</sequence>
<dbReference type="Proteomes" id="UP000189911">
    <property type="component" value="Chromosome C"/>
</dbReference>
<evidence type="ECO:0000256" key="5">
    <source>
        <dbReference type="ARBA" id="ARBA00023015"/>
    </source>
</evidence>
<evidence type="ECO:0000313" key="11">
    <source>
        <dbReference type="Proteomes" id="UP000189911"/>
    </source>
</evidence>
<dbReference type="PROSITE" id="PS01119">
    <property type="entry name" value="COPPER_FIST_1"/>
    <property type="match status" value="1"/>
</dbReference>
<keyword evidence="3" id="KW-0862">Zinc</keyword>
<dbReference type="InterPro" id="IPR036395">
    <property type="entry name" value="Cu_fist_DNA-bd_dom_sf"/>
</dbReference>
<dbReference type="GO" id="GO:0045944">
    <property type="term" value="P:positive regulation of transcription by RNA polymerase II"/>
    <property type="evidence" value="ECO:0007669"/>
    <property type="project" value="TreeGrafter"/>
</dbReference>
<protein>
    <submittedName>
        <fullName evidence="10">LANO_0C03158g1_1</fullName>
    </submittedName>
</protein>
<dbReference type="GO" id="GO:0006879">
    <property type="term" value="P:intracellular iron ion homeostasis"/>
    <property type="evidence" value="ECO:0007669"/>
    <property type="project" value="TreeGrafter"/>
</dbReference>
<feature type="region of interest" description="Disordered" evidence="8">
    <location>
        <begin position="297"/>
        <end position="373"/>
    </location>
</feature>
<dbReference type="GO" id="GO:0000978">
    <property type="term" value="F:RNA polymerase II cis-regulatory region sequence-specific DNA binding"/>
    <property type="evidence" value="ECO:0007669"/>
    <property type="project" value="TreeGrafter"/>
</dbReference>
<feature type="compositionally biased region" description="Polar residues" evidence="8">
    <location>
        <begin position="312"/>
        <end position="324"/>
    </location>
</feature>
<dbReference type="GO" id="GO:0006878">
    <property type="term" value="P:intracellular copper ion homeostasis"/>
    <property type="evidence" value="ECO:0007669"/>
    <property type="project" value="TreeGrafter"/>
</dbReference>
<name>A0A1G4J5R2_9SACH</name>
<dbReference type="FunFam" id="3.90.430.10:FF:000001">
    <property type="entry name" value="Copper fist DNA-binding protein"/>
    <property type="match status" value="1"/>
</dbReference>
<keyword evidence="6" id="KW-0804">Transcription</keyword>
<dbReference type="AlphaFoldDB" id="A0A1G4J5R2"/>
<dbReference type="OrthoDB" id="5600085at2759"/>
<accession>A0A1G4J5R2</accession>
<keyword evidence="7" id="KW-0539">Nucleus</keyword>
<reference evidence="11" key="1">
    <citation type="submission" date="2016-03" db="EMBL/GenBank/DDBJ databases">
        <authorList>
            <person name="Devillers Hugo."/>
        </authorList>
    </citation>
    <scope>NUCLEOTIDE SEQUENCE [LARGE SCALE GENOMIC DNA]</scope>
</reference>
<evidence type="ECO:0000256" key="4">
    <source>
        <dbReference type="ARBA" id="ARBA00023008"/>
    </source>
</evidence>
<dbReference type="SMART" id="SM00412">
    <property type="entry name" value="Cu_FIST"/>
    <property type="match status" value="1"/>
</dbReference>
<feature type="domain" description="Copper-fist" evidence="9">
    <location>
        <begin position="1"/>
        <end position="40"/>
    </location>
</feature>
<dbReference type="PROSITE" id="PS50073">
    <property type="entry name" value="COPPER_FIST_2"/>
    <property type="match status" value="1"/>
</dbReference>
<dbReference type="GO" id="GO:0005634">
    <property type="term" value="C:nucleus"/>
    <property type="evidence" value="ECO:0007669"/>
    <property type="project" value="UniProtKB-SubCell"/>
</dbReference>
<gene>
    <name evidence="10" type="ORF">LANO_0C03158G</name>
</gene>
<evidence type="ECO:0000256" key="1">
    <source>
        <dbReference type="ARBA" id="ARBA00004123"/>
    </source>
</evidence>
<dbReference type="InterPro" id="IPR051763">
    <property type="entry name" value="Copper_Homeo_Regul"/>
</dbReference>
<evidence type="ECO:0000313" key="10">
    <source>
        <dbReference type="EMBL" id="SCU85035.1"/>
    </source>
</evidence>
<evidence type="ECO:0000256" key="7">
    <source>
        <dbReference type="ARBA" id="ARBA00023242"/>
    </source>
</evidence>
<dbReference type="PANTHER" id="PTHR28088:SF5">
    <property type="entry name" value="TRANSCRIPTIONAL ACTIVATOR HAA1-RELATED"/>
    <property type="match status" value="1"/>
</dbReference>
<dbReference type="InterPro" id="IPR001083">
    <property type="entry name" value="Cu_fist_DNA-bd_dom"/>
</dbReference>
<dbReference type="PANTHER" id="PTHR28088">
    <property type="entry name" value="TRANSCRIPTIONAL ACTIVATOR HAA1-RELATED"/>
    <property type="match status" value="1"/>
</dbReference>
<dbReference type="SUPFAM" id="SSF57879">
    <property type="entry name" value="Zinc domain conserved in yeast copper-regulated transcription factors"/>
    <property type="match status" value="1"/>
</dbReference>
<evidence type="ECO:0000256" key="8">
    <source>
        <dbReference type="SAM" id="MobiDB-lite"/>
    </source>
</evidence>
<dbReference type="SMART" id="SM01090">
    <property type="entry name" value="Copper-fist"/>
    <property type="match status" value="1"/>
</dbReference>
<feature type="region of interest" description="Disordered" evidence="8">
    <location>
        <begin position="205"/>
        <end position="250"/>
    </location>
</feature>
<feature type="compositionally biased region" description="Low complexity" evidence="8">
    <location>
        <begin position="335"/>
        <end position="353"/>
    </location>
</feature>
<comment type="subcellular location">
    <subcellularLocation>
        <location evidence="1">Nucleus</location>
    </subcellularLocation>
</comment>
<keyword evidence="11" id="KW-1185">Reference proteome</keyword>
<evidence type="ECO:0000256" key="6">
    <source>
        <dbReference type="ARBA" id="ARBA00023163"/>
    </source>
</evidence>
<evidence type="ECO:0000259" key="9">
    <source>
        <dbReference type="PROSITE" id="PS50073"/>
    </source>
</evidence>
<feature type="compositionally biased region" description="Polar residues" evidence="8">
    <location>
        <begin position="358"/>
        <end position="372"/>
    </location>
</feature>